<evidence type="ECO:0000256" key="3">
    <source>
        <dbReference type="ARBA" id="ARBA00023239"/>
    </source>
</evidence>
<dbReference type="InterPro" id="IPR005000">
    <property type="entry name" value="Aldolase/citrate-lyase_domain"/>
</dbReference>
<dbReference type="RefSeq" id="WP_201631026.1">
    <property type="nucleotide sequence ID" value="NZ_CP068046.1"/>
</dbReference>
<evidence type="ECO:0000256" key="1">
    <source>
        <dbReference type="ARBA" id="ARBA00005568"/>
    </source>
</evidence>
<dbReference type="Pfam" id="PF03328">
    <property type="entry name" value="HpcH_HpaI"/>
    <property type="match status" value="1"/>
</dbReference>
<evidence type="ECO:0000313" key="6">
    <source>
        <dbReference type="EMBL" id="QQR38526.1"/>
    </source>
</evidence>
<dbReference type="Gene3D" id="3.20.20.60">
    <property type="entry name" value="Phosphoenolpyruvate-binding domains"/>
    <property type="match status" value="1"/>
</dbReference>
<dbReference type="Proteomes" id="UP000595857">
    <property type="component" value="Chromosome"/>
</dbReference>
<comment type="similarity">
    <text evidence="1">Belongs to the HpcH/HpaI aldolase family.</text>
</comment>
<evidence type="ECO:0000256" key="4">
    <source>
        <dbReference type="SAM" id="SignalP"/>
    </source>
</evidence>
<evidence type="ECO:0000259" key="5">
    <source>
        <dbReference type="Pfam" id="PF03328"/>
    </source>
</evidence>
<keyword evidence="2" id="KW-0479">Metal-binding</keyword>
<proteinExistence type="inferred from homology"/>
<reference evidence="6 7" key="1">
    <citation type="submission" date="2021-01" db="EMBL/GenBank/DDBJ databases">
        <title>Genome seq and assembly of Devosia sp. LEGU1.</title>
        <authorList>
            <person name="Chhetri G."/>
        </authorList>
    </citation>
    <scope>NUCLEOTIDE SEQUENCE [LARGE SCALE GENOMIC DNA]</scope>
    <source>
        <strain evidence="6 7">LEGU1</strain>
    </source>
</reference>
<dbReference type="InterPro" id="IPR040442">
    <property type="entry name" value="Pyrv_kinase-like_dom_sf"/>
</dbReference>
<gene>
    <name evidence="6" type="ORF">JI748_12175</name>
</gene>
<dbReference type="InterPro" id="IPR015813">
    <property type="entry name" value="Pyrv/PenolPyrv_kinase-like_dom"/>
</dbReference>
<feature type="signal peptide" evidence="4">
    <location>
        <begin position="1"/>
        <end position="21"/>
    </location>
</feature>
<sequence>MHNVIMAGVAIVLLGTASAFAQTAATPAPAKPVTGVYQDVAATEMTGHRMNHLIEMVEAGEFGIGPFSAVRDQLNARTLAASKLDFIVIDMEHNAFDAETLRNFIWNMRSTDGSFPVAPIVRIPINGREAGQNQWLFKQILDAGAMGIMVPQVNSVEDAQAAVVAMRYPPFKDDAAPEPRGQRGFGGAPAAWGLPAPDYAKAADLYPLDPEGELLLIVQIETAQAVDDLEEIMAVPGVGAAFLGPADLHADMGYPGSFAGVEEVEAKIQEAGATAERIGAYLGILGNASDWEARRDQGYKFVMASDQGLSSGLVNDLKAMGR</sequence>
<name>A0ABX7C362_9HYPH</name>
<dbReference type="EMBL" id="CP068046">
    <property type="protein sequence ID" value="QQR38526.1"/>
    <property type="molecule type" value="Genomic_DNA"/>
</dbReference>
<evidence type="ECO:0000313" key="7">
    <source>
        <dbReference type="Proteomes" id="UP000595857"/>
    </source>
</evidence>
<dbReference type="SUPFAM" id="SSF51621">
    <property type="entry name" value="Phosphoenolpyruvate/pyruvate domain"/>
    <property type="match status" value="1"/>
</dbReference>
<keyword evidence="7" id="KW-1185">Reference proteome</keyword>
<dbReference type="PANTHER" id="PTHR30502:SF0">
    <property type="entry name" value="PHOSPHOENOLPYRUVATE CARBOXYLASE FAMILY PROTEIN"/>
    <property type="match status" value="1"/>
</dbReference>
<protein>
    <recommendedName>
        <fullName evidence="5">HpcH/HpaI aldolase/citrate lyase domain-containing protein</fullName>
    </recommendedName>
</protein>
<keyword evidence="3" id="KW-0456">Lyase</keyword>
<accession>A0ABX7C362</accession>
<keyword evidence="4" id="KW-0732">Signal</keyword>
<evidence type="ECO:0000256" key="2">
    <source>
        <dbReference type="ARBA" id="ARBA00022723"/>
    </source>
</evidence>
<organism evidence="6 7">
    <name type="scientific">Devosia rhizoryzae</name>
    <dbReference type="NCBI Taxonomy" id="2774137"/>
    <lineage>
        <taxon>Bacteria</taxon>
        <taxon>Pseudomonadati</taxon>
        <taxon>Pseudomonadota</taxon>
        <taxon>Alphaproteobacteria</taxon>
        <taxon>Hyphomicrobiales</taxon>
        <taxon>Devosiaceae</taxon>
        <taxon>Devosia</taxon>
    </lineage>
</organism>
<dbReference type="PANTHER" id="PTHR30502">
    <property type="entry name" value="2-KETO-3-DEOXY-L-RHAMNONATE ALDOLASE"/>
    <property type="match status" value="1"/>
</dbReference>
<feature type="domain" description="HpcH/HpaI aldolase/citrate lyase" evidence="5">
    <location>
        <begin position="67"/>
        <end position="302"/>
    </location>
</feature>
<dbReference type="InterPro" id="IPR050251">
    <property type="entry name" value="HpcH-HpaI_aldolase"/>
</dbReference>
<feature type="chain" id="PRO_5045344115" description="HpcH/HpaI aldolase/citrate lyase domain-containing protein" evidence="4">
    <location>
        <begin position="22"/>
        <end position="322"/>
    </location>
</feature>